<dbReference type="InterPro" id="IPR029058">
    <property type="entry name" value="AB_hydrolase_fold"/>
</dbReference>
<dbReference type="AlphaFoldDB" id="A0A848H2Y2"/>
<evidence type="ECO:0000259" key="1">
    <source>
        <dbReference type="Pfam" id="PF12146"/>
    </source>
</evidence>
<evidence type="ECO:0000313" key="2">
    <source>
        <dbReference type="EMBL" id="NML45326.1"/>
    </source>
</evidence>
<dbReference type="Pfam" id="PF12146">
    <property type="entry name" value="Hydrolase_4"/>
    <property type="match status" value="1"/>
</dbReference>
<evidence type="ECO:0000313" key="3">
    <source>
        <dbReference type="Proteomes" id="UP000541185"/>
    </source>
</evidence>
<gene>
    <name evidence="2" type="ORF">HHL11_16350</name>
</gene>
<feature type="domain" description="Serine aminopeptidase S33" evidence="1">
    <location>
        <begin position="28"/>
        <end position="259"/>
    </location>
</feature>
<organism evidence="2 3">
    <name type="scientific">Ramlibacter agri</name>
    <dbReference type="NCBI Taxonomy" id="2728837"/>
    <lineage>
        <taxon>Bacteria</taxon>
        <taxon>Pseudomonadati</taxon>
        <taxon>Pseudomonadota</taxon>
        <taxon>Betaproteobacteria</taxon>
        <taxon>Burkholderiales</taxon>
        <taxon>Comamonadaceae</taxon>
        <taxon>Ramlibacter</taxon>
    </lineage>
</organism>
<sequence>MSMSESGNETIAGAAGQLFVRAWRPATAPRAVVAICHGFNAHSGLYAWSGTQFAQAGLAAYALDLRGRGRSEGERFYVESFEDYVDDLHRLILHARASEPGLPVMLLGHSAGGVISCLYALDHPGDLAGLVCEDFAFQVPAPDAALAILKGISHFVPHAHALKLKNEDFSRDPAVVKALNEDPLIAGESQPFATMAALVRADQRLATSFAQLTLPLFILHGAADKAARPDGSRRFHEQAGSSDKTLRIYEERFHDPLNDLGKEEVMADIVGWIGQRL</sequence>
<dbReference type="Gene3D" id="3.40.50.1820">
    <property type="entry name" value="alpha/beta hydrolase"/>
    <property type="match status" value="1"/>
</dbReference>
<dbReference type="InterPro" id="IPR051044">
    <property type="entry name" value="MAG_DAG_Lipase"/>
</dbReference>
<keyword evidence="3" id="KW-1185">Reference proteome</keyword>
<name>A0A848H2Y2_9BURK</name>
<protein>
    <submittedName>
        <fullName evidence="2">Alpha/beta hydrolase</fullName>
    </submittedName>
</protein>
<comment type="caution">
    <text evidence="2">The sequence shown here is derived from an EMBL/GenBank/DDBJ whole genome shotgun (WGS) entry which is preliminary data.</text>
</comment>
<proteinExistence type="predicted"/>
<reference evidence="2 3" key="1">
    <citation type="submission" date="2020-04" db="EMBL/GenBank/DDBJ databases">
        <title>Ramlibacter sp. G-1-2-2 isolated from soil.</title>
        <authorList>
            <person name="Dahal R.H."/>
        </authorList>
    </citation>
    <scope>NUCLEOTIDE SEQUENCE [LARGE SCALE GENOMIC DNA]</scope>
    <source>
        <strain evidence="2 3">G-1-2-2</strain>
    </source>
</reference>
<dbReference type="GO" id="GO:0016787">
    <property type="term" value="F:hydrolase activity"/>
    <property type="evidence" value="ECO:0007669"/>
    <property type="project" value="UniProtKB-KW"/>
</dbReference>
<dbReference type="InterPro" id="IPR022742">
    <property type="entry name" value="Hydrolase_4"/>
</dbReference>
<dbReference type="SUPFAM" id="SSF53474">
    <property type="entry name" value="alpha/beta-Hydrolases"/>
    <property type="match status" value="1"/>
</dbReference>
<keyword evidence="2" id="KW-0378">Hydrolase</keyword>
<dbReference type="PANTHER" id="PTHR11614">
    <property type="entry name" value="PHOSPHOLIPASE-RELATED"/>
    <property type="match status" value="1"/>
</dbReference>
<accession>A0A848H2Y2</accession>
<dbReference type="EMBL" id="JABBFX010000001">
    <property type="protein sequence ID" value="NML45326.1"/>
    <property type="molecule type" value="Genomic_DNA"/>
</dbReference>
<dbReference type="Proteomes" id="UP000541185">
    <property type="component" value="Unassembled WGS sequence"/>
</dbReference>